<comment type="caution">
    <text evidence="2">The sequence shown here is derived from an EMBL/GenBank/DDBJ whole genome shotgun (WGS) entry which is preliminary data.</text>
</comment>
<dbReference type="RefSeq" id="WP_344267662.1">
    <property type="nucleotide sequence ID" value="NZ_BAAAMR010000027.1"/>
</dbReference>
<dbReference type="InterPro" id="IPR045596">
    <property type="entry name" value="DUF6459"/>
</dbReference>
<dbReference type="EMBL" id="BAAAMR010000027">
    <property type="protein sequence ID" value="GAA2138612.1"/>
    <property type="molecule type" value="Genomic_DNA"/>
</dbReference>
<dbReference type="Pfam" id="PF20060">
    <property type="entry name" value="DUF6459"/>
    <property type="match status" value="1"/>
</dbReference>
<feature type="region of interest" description="Disordered" evidence="1">
    <location>
        <begin position="40"/>
        <end position="91"/>
    </location>
</feature>
<dbReference type="Proteomes" id="UP001501020">
    <property type="component" value="Unassembled WGS sequence"/>
</dbReference>
<sequence>MGRRPVKRSAVRIVRYRAVPSQRTDGALALNPVKAAAFQAPARQAAAPPSAGHRSAAPPGGAGPQDAGARRGAGGIRSGASPGRLRVVRPGDGVDGEVRAVADATLRIVVEVLAGTRPPHQLSLVAAPAVCRGLAPHRRTVPGGRRIVPPQVLSSRVQRPSPAIAEASAVVLLAGRAHAVALRLEHRRGRWRCTAVETTAP</sequence>
<organism evidence="2 3">
    <name type="scientific">Actinomadura napierensis</name>
    <dbReference type="NCBI Taxonomy" id="267854"/>
    <lineage>
        <taxon>Bacteria</taxon>
        <taxon>Bacillati</taxon>
        <taxon>Actinomycetota</taxon>
        <taxon>Actinomycetes</taxon>
        <taxon>Streptosporangiales</taxon>
        <taxon>Thermomonosporaceae</taxon>
        <taxon>Actinomadura</taxon>
    </lineage>
</organism>
<proteinExistence type="predicted"/>
<keyword evidence="3" id="KW-1185">Reference proteome</keyword>
<reference evidence="2 3" key="1">
    <citation type="journal article" date="2019" name="Int. J. Syst. Evol. Microbiol.">
        <title>The Global Catalogue of Microorganisms (GCM) 10K type strain sequencing project: providing services to taxonomists for standard genome sequencing and annotation.</title>
        <authorList>
            <consortium name="The Broad Institute Genomics Platform"/>
            <consortium name="The Broad Institute Genome Sequencing Center for Infectious Disease"/>
            <person name="Wu L."/>
            <person name="Ma J."/>
        </authorList>
    </citation>
    <scope>NUCLEOTIDE SEQUENCE [LARGE SCALE GENOMIC DNA]</scope>
    <source>
        <strain evidence="2 3">JCM 13850</strain>
    </source>
</reference>
<accession>A0ABN2Z8V9</accession>
<evidence type="ECO:0000313" key="3">
    <source>
        <dbReference type="Proteomes" id="UP001501020"/>
    </source>
</evidence>
<evidence type="ECO:0000313" key="2">
    <source>
        <dbReference type="EMBL" id="GAA2138612.1"/>
    </source>
</evidence>
<evidence type="ECO:0000256" key="1">
    <source>
        <dbReference type="SAM" id="MobiDB-lite"/>
    </source>
</evidence>
<protein>
    <submittedName>
        <fullName evidence="2">Uncharacterized protein</fullName>
    </submittedName>
</protein>
<name>A0ABN2Z8V9_9ACTN</name>
<feature type="compositionally biased region" description="Low complexity" evidence="1">
    <location>
        <begin position="40"/>
        <end position="67"/>
    </location>
</feature>
<gene>
    <name evidence="2" type="ORF">GCM10009727_34490</name>
</gene>